<keyword evidence="2" id="KW-1185">Reference proteome</keyword>
<protein>
    <recommendedName>
        <fullName evidence="3">DUF4157 domain-containing protein</fullName>
    </recommendedName>
</protein>
<accession>A0ABY7VZP1</accession>
<dbReference type="Proteomes" id="UP001214250">
    <property type="component" value="Chromosome 2"/>
</dbReference>
<organism evidence="1 2">
    <name type="scientific">Lentisphaera profundi</name>
    <dbReference type="NCBI Taxonomy" id="1658616"/>
    <lineage>
        <taxon>Bacteria</taxon>
        <taxon>Pseudomonadati</taxon>
        <taxon>Lentisphaerota</taxon>
        <taxon>Lentisphaeria</taxon>
        <taxon>Lentisphaerales</taxon>
        <taxon>Lentisphaeraceae</taxon>
        <taxon>Lentisphaera</taxon>
    </lineage>
</organism>
<evidence type="ECO:0000313" key="2">
    <source>
        <dbReference type="Proteomes" id="UP001214250"/>
    </source>
</evidence>
<evidence type="ECO:0000313" key="1">
    <source>
        <dbReference type="EMBL" id="WDE98184.1"/>
    </source>
</evidence>
<proteinExistence type="predicted"/>
<evidence type="ECO:0008006" key="3">
    <source>
        <dbReference type="Google" id="ProtNLM"/>
    </source>
</evidence>
<gene>
    <name evidence="1" type="ORF">PQO03_20415</name>
</gene>
<name>A0ABY7VZP1_9BACT</name>
<dbReference type="RefSeq" id="WP_274153006.1">
    <property type="nucleotide sequence ID" value="NZ_CP117812.1"/>
</dbReference>
<reference evidence="1 2" key="1">
    <citation type="submission" date="2023-02" db="EMBL/GenBank/DDBJ databases">
        <title>Genome sequence of Lentisphaera profundi SAORIC-696.</title>
        <authorList>
            <person name="Kim e."/>
            <person name="Cho J.-C."/>
            <person name="Choi A."/>
            <person name="Kang I."/>
        </authorList>
    </citation>
    <scope>NUCLEOTIDE SEQUENCE [LARGE SCALE GENOMIC DNA]</scope>
    <source>
        <strain evidence="1 2">SAORIC-696</strain>
    </source>
</reference>
<dbReference type="EMBL" id="CP117812">
    <property type="protein sequence ID" value="WDE98184.1"/>
    <property type="molecule type" value="Genomic_DNA"/>
</dbReference>
<sequence length="308" mass="35413">MLRVLVFFLCLNVWSQGSLTESCLFDFAQGIKAQTLIGQEDQYTSLQQPLERAQRLHSRKAVAIKNYLRKAQNSIVDFSTKEKELLNQASAELAETFKAYKLDFPKKIYYLKTNGKEEGAPYTRKNFIVFPDSSLKKNLAELKELLAHELFHILSRYHPDLSTELYKIIGFHYCGTIKESPELKAIRITNPDAPLYQHYIMLKDKKGKTFPAIPFLHLKIKSLKEVDDHSVFRHMQLSFVKIDLKKLSTLGPIIPVEAIAPSLFKQIGDNTHYIIHPEETISDNFAQIMCGIPAKTPRIHHEIKSTLR</sequence>